<dbReference type="Proteomes" id="UP001589891">
    <property type="component" value="Unassembled WGS sequence"/>
</dbReference>
<dbReference type="RefSeq" id="WP_376949259.1">
    <property type="nucleotide sequence ID" value="NZ_CP171449.1"/>
</dbReference>
<dbReference type="SMART" id="SM00880">
    <property type="entry name" value="CHAD"/>
    <property type="match status" value="1"/>
</dbReference>
<keyword evidence="3" id="KW-1185">Reference proteome</keyword>
<protein>
    <submittedName>
        <fullName evidence="2">CHAD domain-containing protein</fullName>
    </submittedName>
</protein>
<dbReference type="EMBL" id="JBHLSS010000145">
    <property type="protein sequence ID" value="MFC0712017.1"/>
    <property type="molecule type" value="Genomic_DNA"/>
</dbReference>
<name>A0ABV6SR56_AZOPA</name>
<sequence length="251" mass="28559">MIANRLQDRVLRLDVALQACAARLAAHSDDEALHDLRVALRRLRSLLSPLRGLPGIDPLARAAAAMGRLSTPLRDDEVLLWELQAAALDELIGTRRERLEAGRDGLLASAEWRQLCNTLVVWPSLWRQAGRDGALRGLRRRIGKRQARQARRLDEALRDPAHDRHRLRLLIKRVRYGAEAYPDLIDLSKDGAKRLKSAQAALGDWHDRLQWLARAERETDLEPLTVRWREELEASARRADRVLTTLALDFA</sequence>
<reference evidence="2 3" key="1">
    <citation type="submission" date="2024-09" db="EMBL/GenBank/DDBJ databases">
        <authorList>
            <person name="Sun Q."/>
            <person name="Mori K."/>
        </authorList>
    </citation>
    <scope>NUCLEOTIDE SEQUENCE [LARGE SCALE GENOMIC DNA]</scope>
    <source>
        <strain evidence="2 3">NCAIM B.01794</strain>
    </source>
</reference>
<gene>
    <name evidence="2" type="ORF">ACFFGX_21550</name>
</gene>
<dbReference type="Pfam" id="PF05235">
    <property type="entry name" value="CHAD"/>
    <property type="match status" value="1"/>
</dbReference>
<proteinExistence type="predicted"/>
<dbReference type="InterPro" id="IPR007899">
    <property type="entry name" value="CHAD_dom"/>
</dbReference>
<evidence type="ECO:0000259" key="1">
    <source>
        <dbReference type="PROSITE" id="PS51708"/>
    </source>
</evidence>
<dbReference type="Gene3D" id="1.40.20.10">
    <property type="entry name" value="CHAD domain"/>
    <property type="match status" value="1"/>
</dbReference>
<accession>A0ABV6SR56</accession>
<evidence type="ECO:0000313" key="3">
    <source>
        <dbReference type="Proteomes" id="UP001589891"/>
    </source>
</evidence>
<feature type="domain" description="CHAD" evidence="1">
    <location>
        <begin position="1"/>
        <end position="251"/>
    </location>
</feature>
<dbReference type="InterPro" id="IPR038186">
    <property type="entry name" value="CHAD_dom_sf"/>
</dbReference>
<dbReference type="PROSITE" id="PS51708">
    <property type="entry name" value="CHAD"/>
    <property type="match status" value="1"/>
</dbReference>
<evidence type="ECO:0000313" key="2">
    <source>
        <dbReference type="EMBL" id="MFC0712017.1"/>
    </source>
</evidence>
<dbReference type="PANTHER" id="PTHR39339:SF1">
    <property type="entry name" value="CHAD DOMAIN-CONTAINING PROTEIN"/>
    <property type="match status" value="1"/>
</dbReference>
<dbReference type="PANTHER" id="PTHR39339">
    <property type="entry name" value="SLR1444 PROTEIN"/>
    <property type="match status" value="1"/>
</dbReference>
<organism evidence="2 3">
    <name type="scientific">Azorhizophilus paspali</name>
    <name type="common">Azotobacter paspali</name>
    <dbReference type="NCBI Taxonomy" id="69963"/>
    <lineage>
        <taxon>Bacteria</taxon>
        <taxon>Pseudomonadati</taxon>
        <taxon>Pseudomonadota</taxon>
        <taxon>Gammaproteobacteria</taxon>
        <taxon>Pseudomonadales</taxon>
        <taxon>Pseudomonadaceae</taxon>
        <taxon>Azorhizophilus</taxon>
    </lineage>
</organism>
<comment type="caution">
    <text evidence="2">The sequence shown here is derived from an EMBL/GenBank/DDBJ whole genome shotgun (WGS) entry which is preliminary data.</text>
</comment>